<name>A0A0L0NYA0_CANAR</name>
<dbReference type="EMBL" id="LGST01000027">
    <property type="protein sequence ID" value="KND98963.1"/>
    <property type="molecule type" value="Genomic_DNA"/>
</dbReference>
<reference evidence="2" key="1">
    <citation type="journal article" date="2015" name="BMC Genomics">
        <title>Draft genome of a commonly misdiagnosed multidrug resistant pathogen Candida auris.</title>
        <authorList>
            <person name="Chatterjee S."/>
            <person name="Alampalli S.V."/>
            <person name="Nageshan R.K."/>
            <person name="Chettiar S.T."/>
            <person name="Joshi S."/>
            <person name="Tatu U.S."/>
        </authorList>
    </citation>
    <scope>NUCLEOTIDE SEQUENCE [LARGE SCALE GENOMIC DNA]</scope>
    <source>
        <strain evidence="2">6684</strain>
    </source>
</reference>
<organism evidence="1 2">
    <name type="scientific">Candidozyma auris</name>
    <name type="common">Yeast</name>
    <name type="synonym">Candida auris</name>
    <dbReference type="NCBI Taxonomy" id="498019"/>
    <lineage>
        <taxon>Eukaryota</taxon>
        <taxon>Fungi</taxon>
        <taxon>Dikarya</taxon>
        <taxon>Ascomycota</taxon>
        <taxon>Saccharomycotina</taxon>
        <taxon>Pichiomycetes</taxon>
        <taxon>Metschnikowiaceae</taxon>
        <taxon>Candidozyma</taxon>
    </lineage>
</organism>
<proteinExistence type="predicted"/>
<dbReference type="AlphaFoldDB" id="A0A0L0NYA0"/>
<accession>A0A0L0NYA0</accession>
<gene>
    <name evidence="1" type="ORF">QG37_04023</name>
</gene>
<dbReference type="VEuPathDB" id="FungiDB:QG37_04023"/>
<sequence length="31" mass="3399">MKSLTMLDVIAPQAALEAAFERNEANKAYTT</sequence>
<comment type="caution">
    <text evidence="1">The sequence shown here is derived from an EMBL/GenBank/DDBJ whole genome shotgun (WGS) entry which is preliminary data.</text>
</comment>
<evidence type="ECO:0000313" key="2">
    <source>
        <dbReference type="Proteomes" id="UP000037122"/>
    </source>
</evidence>
<protein>
    <submittedName>
        <fullName evidence="1">Uncharacterized protein</fullName>
    </submittedName>
</protein>
<evidence type="ECO:0000313" key="1">
    <source>
        <dbReference type="EMBL" id="KND98963.1"/>
    </source>
</evidence>
<dbReference type="Proteomes" id="UP000037122">
    <property type="component" value="Unassembled WGS sequence"/>
</dbReference>